<feature type="region of interest" description="Disordered" evidence="1">
    <location>
        <begin position="64"/>
        <end position="92"/>
    </location>
</feature>
<feature type="compositionally biased region" description="Polar residues" evidence="1">
    <location>
        <begin position="64"/>
        <end position="74"/>
    </location>
</feature>
<evidence type="ECO:0000313" key="2">
    <source>
        <dbReference type="EMBL" id="KKR29790.1"/>
    </source>
</evidence>
<dbReference type="AlphaFoldDB" id="A0A0G0S507"/>
<accession>A0A0G0S507</accession>
<evidence type="ECO:0000313" key="3">
    <source>
        <dbReference type="Proteomes" id="UP000034539"/>
    </source>
</evidence>
<dbReference type="Proteomes" id="UP000034539">
    <property type="component" value="Unassembled WGS sequence"/>
</dbReference>
<proteinExistence type="predicted"/>
<name>A0A0G0S507_9BACT</name>
<protein>
    <submittedName>
        <fullName evidence="2">Uncharacterized protein</fullName>
    </submittedName>
</protein>
<dbReference type="EMBL" id="LBXN01000116">
    <property type="protein sequence ID" value="KKR29790.1"/>
    <property type="molecule type" value="Genomic_DNA"/>
</dbReference>
<comment type="caution">
    <text evidence="2">The sequence shown here is derived from an EMBL/GenBank/DDBJ whole genome shotgun (WGS) entry which is preliminary data.</text>
</comment>
<gene>
    <name evidence="2" type="ORF">UT63_C0116G0006</name>
</gene>
<reference evidence="2 3" key="1">
    <citation type="journal article" date="2015" name="Nature">
        <title>rRNA introns, odd ribosomes, and small enigmatic genomes across a large radiation of phyla.</title>
        <authorList>
            <person name="Brown C.T."/>
            <person name="Hug L.A."/>
            <person name="Thomas B.C."/>
            <person name="Sharon I."/>
            <person name="Castelle C.J."/>
            <person name="Singh A."/>
            <person name="Wilkins M.J."/>
            <person name="Williams K.H."/>
            <person name="Banfield J.F."/>
        </authorList>
    </citation>
    <scope>NUCLEOTIDE SEQUENCE [LARGE SCALE GENOMIC DNA]</scope>
</reference>
<feature type="compositionally biased region" description="Polar residues" evidence="1">
    <location>
        <begin position="81"/>
        <end position="92"/>
    </location>
</feature>
<feature type="non-terminal residue" evidence="2">
    <location>
        <position position="1"/>
    </location>
</feature>
<evidence type="ECO:0000256" key="1">
    <source>
        <dbReference type="SAM" id="MobiDB-lite"/>
    </source>
</evidence>
<sequence length="92" mass="9999">LPGEIEMAVKMRPTCTWTKRPRGALLQLGIGKPFLTVENRWEPSGNSGIPLFENVNSNRFAAQKSGSGTVSGGQFNWGGFLQNSNGDAQRYA</sequence>
<organism evidence="2 3">
    <name type="scientific">Candidatus Gottesmanbacteria bacterium GW2011_GWC2_39_8</name>
    <dbReference type="NCBI Taxonomy" id="1618450"/>
    <lineage>
        <taxon>Bacteria</taxon>
        <taxon>Candidatus Gottesmaniibacteriota</taxon>
    </lineage>
</organism>